<sequence>MASHHGAPRTELSRRGFIVGAAAAGIAVTGGQLLSARPASAAVAGYNLPFTNLAEAGTVVPRYDSSYPYGANGGDVGDGFHNGIDFNATGTSGTVMGRRVHPVRPGTVVLHSSSASLGTYLRVRHSDGHESLYAHLGSVYISSGSVSSGSVLGTMGASGDVTGPHLHLAFYTGSGWTSYDPWPYLNGAPYANGSSGGGGGWILPKTATEQDGIPGPIYWQRFQNFLRGYGYTGPVDGVPGINTYKAFQLWLTGWGYGGPIDGVPGINTYKAQQRHAQTWGYGGPVDGVPGPNTYRAEARFINQDVYDRVA</sequence>
<dbReference type="EMBL" id="BONI01000101">
    <property type="protein sequence ID" value="GIG10803.1"/>
    <property type="molecule type" value="Genomic_DNA"/>
</dbReference>
<dbReference type="RefSeq" id="WP_203698766.1">
    <property type="nucleotide sequence ID" value="NZ_BAAALC010000026.1"/>
</dbReference>
<feature type="domain" description="M23ase beta-sheet core" evidence="1">
    <location>
        <begin position="80"/>
        <end position="172"/>
    </location>
</feature>
<dbReference type="Proteomes" id="UP000630887">
    <property type="component" value="Unassembled WGS sequence"/>
</dbReference>
<dbReference type="GO" id="GO:0004222">
    <property type="term" value="F:metalloendopeptidase activity"/>
    <property type="evidence" value="ECO:0007669"/>
    <property type="project" value="TreeGrafter"/>
</dbReference>
<dbReference type="PANTHER" id="PTHR21666:SF270">
    <property type="entry name" value="MUREIN HYDROLASE ACTIVATOR ENVC"/>
    <property type="match status" value="1"/>
</dbReference>
<dbReference type="PROSITE" id="PS51318">
    <property type="entry name" value="TAT"/>
    <property type="match status" value="1"/>
</dbReference>
<keyword evidence="3" id="KW-1185">Reference proteome</keyword>
<dbReference type="CDD" id="cd12797">
    <property type="entry name" value="M23_peptidase"/>
    <property type="match status" value="1"/>
</dbReference>
<dbReference type="InterPro" id="IPR050570">
    <property type="entry name" value="Cell_wall_metabolism_enzyme"/>
</dbReference>
<comment type="caution">
    <text evidence="2">The sequence shown here is derived from an EMBL/GenBank/DDBJ whole genome shotgun (WGS) entry which is preliminary data.</text>
</comment>
<proteinExistence type="predicted"/>
<dbReference type="InterPro" id="IPR011055">
    <property type="entry name" value="Dup_hybrid_motif"/>
</dbReference>
<dbReference type="Gene3D" id="2.70.70.10">
    <property type="entry name" value="Glucose Permease (Domain IIA)"/>
    <property type="match status" value="1"/>
</dbReference>
<evidence type="ECO:0000313" key="3">
    <source>
        <dbReference type="Proteomes" id="UP000630887"/>
    </source>
</evidence>
<reference evidence="2 3" key="1">
    <citation type="submission" date="2021-01" db="EMBL/GenBank/DDBJ databases">
        <title>Whole genome shotgun sequence of Catellatospora coxensis NBRC 107359.</title>
        <authorList>
            <person name="Komaki H."/>
            <person name="Tamura T."/>
        </authorList>
    </citation>
    <scope>NUCLEOTIDE SEQUENCE [LARGE SCALE GENOMIC DNA]</scope>
    <source>
        <strain evidence="2 3">NBRC 107359</strain>
    </source>
</reference>
<protein>
    <recommendedName>
        <fullName evidence="1">M23ase beta-sheet core domain-containing protein</fullName>
    </recommendedName>
</protein>
<dbReference type="Pfam" id="PF01551">
    <property type="entry name" value="Peptidase_M23"/>
    <property type="match status" value="1"/>
</dbReference>
<dbReference type="SUPFAM" id="SSF51261">
    <property type="entry name" value="Duplicated hybrid motif"/>
    <property type="match status" value="1"/>
</dbReference>
<dbReference type="InterPro" id="IPR036366">
    <property type="entry name" value="PGBDSf"/>
</dbReference>
<accession>A0A8J3PBX0</accession>
<dbReference type="PANTHER" id="PTHR21666">
    <property type="entry name" value="PEPTIDASE-RELATED"/>
    <property type="match status" value="1"/>
</dbReference>
<organism evidence="2 3">
    <name type="scientific">Catellatospora coxensis</name>
    <dbReference type="NCBI Taxonomy" id="310354"/>
    <lineage>
        <taxon>Bacteria</taxon>
        <taxon>Bacillati</taxon>
        <taxon>Actinomycetota</taxon>
        <taxon>Actinomycetes</taxon>
        <taxon>Micromonosporales</taxon>
        <taxon>Micromonosporaceae</taxon>
        <taxon>Catellatospora</taxon>
    </lineage>
</organism>
<evidence type="ECO:0000313" key="2">
    <source>
        <dbReference type="EMBL" id="GIG10803.1"/>
    </source>
</evidence>
<dbReference type="Gene3D" id="1.10.101.10">
    <property type="entry name" value="PGBD-like superfamily/PGBD"/>
    <property type="match status" value="1"/>
</dbReference>
<gene>
    <name evidence="2" type="ORF">Cco03nite_75030</name>
</gene>
<evidence type="ECO:0000259" key="1">
    <source>
        <dbReference type="Pfam" id="PF01551"/>
    </source>
</evidence>
<dbReference type="InterPro" id="IPR016047">
    <property type="entry name" value="M23ase_b-sheet_dom"/>
</dbReference>
<name>A0A8J3PBX0_9ACTN</name>
<dbReference type="AlphaFoldDB" id="A0A8J3PBX0"/>
<dbReference type="InterPro" id="IPR006311">
    <property type="entry name" value="TAT_signal"/>
</dbReference>